<dbReference type="AlphaFoldDB" id="A0A644UFJ1"/>
<proteinExistence type="predicted"/>
<reference evidence="2" key="1">
    <citation type="submission" date="2019-08" db="EMBL/GenBank/DDBJ databases">
        <authorList>
            <person name="Kucharzyk K."/>
            <person name="Murdoch R.W."/>
            <person name="Higgins S."/>
            <person name="Loffler F."/>
        </authorList>
    </citation>
    <scope>NUCLEOTIDE SEQUENCE</scope>
</reference>
<evidence type="ECO:0000313" key="2">
    <source>
        <dbReference type="EMBL" id="MPL77602.1"/>
    </source>
</evidence>
<dbReference type="PROSITE" id="PS51257">
    <property type="entry name" value="PROKAR_LIPOPROTEIN"/>
    <property type="match status" value="1"/>
</dbReference>
<keyword evidence="1" id="KW-0812">Transmembrane</keyword>
<organism evidence="2">
    <name type="scientific">bioreactor metagenome</name>
    <dbReference type="NCBI Taxonomy" id="1076179"/>
    <lineage>
        <taxon>unclassified sequences</taxon>
        <taxon>metagenomes</taxon>
        <taxon>ecological metagenomes</taxon>
    </lineage>
</organism>
<comment type="caution">
    <text evidence="2">The sequence shown here is derived from an EMBL/GenBank/DDBJ whole genome shotgun (WGS) entry which is preliminary data.</text>
</comment>
<dbReference type="EMBL" id="VSSQ01000108">
    <property type="protein sequence ID" value="MPL77602.1"/>
    <property type="molecule type" value="Genomic_DNA"/>
</dbReference>
<sequence>MKKIFFLLLLLALVSCKGNRSLTSAVSRNVVIEKQFDTVLFTLPDSASIVALIRCDSLGNAYLSEIAKLKTGRAVRPSLTVKDNKAIFDCKVDSMAVYLNMYRRFESQTDTTSVIRFIEKKPGLLERFVDGFLLISLGALVGSIILLLLWRKK</sequence>
<keyword evidence="1" id="KW-0472">Membrane</keyword>
<feature type="transmembrane region" description="Helical" evidence="1">
    <location>
        <begin position="131"/>
        <end position="150"/>
    </location>
</feature>
<keyword evidence="1" id="KW-1133">Transmembrane helix</keyword>
<gene>
    <name evidence="2" type="ORF">SDC9_23459</name>
</gene>
<evidence type="ECO:0000256" key="1">
    <source>
        <dbReference type="SAM" id="Phobius"/>
    </source>
</evidence>
<evidence type="ECO:0008006" key="3">
    <source>
        <dbReference type="Google" id="ProtNLM"/>
    </source>
</evidence>
<name>A0A644UFJ1_9ZZZZ</name>
<accession>A0A644UFJ1</accession>
<protein>
    <recommendedName>
        <fullName evidence="3">Lipoprotein</fullName>
    </recommendedName>
</protein>